<dbReference type="PANTHER" id="PTHR38042">
    <property type="entry name" value="UROPORPHYRINOGEN-III SYNTHASE, CHLOROPLASTIC"/>
    <property type="match status" value="1"/>
</dbReference>
<evidence type="ECO:0000313" key="12">
    <source>
        <dbReference type="EMBL" id="EAL9203717.1"/>
    </source>
</evidence>
<evidence type="ECO:0000256" key="9">
    <source>
        <dbReference type="RuleBase" id="RU366031"/>
    </source>
</evidence>
<name>A0A3Z8GYW9_CAMCO</name>
<comment type="caution">
    <text evidence="11">The sequence shown here is derived from an EMBL/GenBank/DDBJ whole genome shotgun (WGS) entry which is preliminary data.</text>
</comment>
<dbReference type="EMBL" id="AACGUZ010000004">
    <property type="protein sequence ID" value="EAK5103258.1"/>
    <property type="molecule type" value="Genomic_DNA"/>
</dbReference>
<dbReference type="AlphaFoldDB" id="A0A3Z8GYW9"/>
<evidence type="ECO:0000256" key="8">
    <source>
        <dbReference type="ARBA" id="ARBA00048617"/>
    </source>
</evidence>
<dbReference type="InterPro" id="IPR039793">
    <property type="entry name" value="UROS/Hem4"/>
</dbReference>
<sequence>MKIYLLNETVFEGVENLVLNEIVFYDFGVNLDEFDALLCTSKNALKALKKTKNSLNLDINVYAVGQNTAQFAKDMGFKKVQFAPKSYGSELFNHFKEELKNQKCLYLRAENIASTLNLDLRTYGVDLQEIIVYKNVFKKSKQTILHPAIFIFTSPLSVENFFKQYDLKKEDKVIAIGQSTAKKLTHLDHLFISSKQDLKECVKLAKSLI</sequence>
<organism evidence="11 13">
    <name type="scientific">Campylobacter coli</name>
    <dbReference type="NCBI Taxonomy" id="195"/>
    <lineage>
        <taxon>Bacteria</taxon>
        <taxon>Pseudomonadati</taxon>
        <taxon>Campylobacterota</taxon>
        <taxon>Epsilonproteobacteria</taxon>
        <taxon>Campylobacterales</taxon>
        <taxon>Campylobacteraceae</taxon>
        <taxon>Campylobacter</taxon>
    </lineage>
</organism>
<evidence type="ECO:0000313" key="11">
    <source>
        <dbReference type="EMBL" id="EAK5103258.1"/>
    </source>
</evidence>
<evidence type="ECO:0000259" key="10">
    <source>
        <dbReference type="Pfam" id="PF02602"/>
    </source>
</evidence>
<comment type="similarity">
    <text evidence="2 9">Belongs to the uroporphyrinogen-III synthase family.</text>
</comment>
<dbReference type="UniPathway" id="UPA00251">
    <property type="reaction ID" value="UER00320"/>
</dbReference>
<comment type="function">
    <text evidence="6 9">Catalyzes cyclization of the linear tetrapyrrole, hydroxymethylbilane, to the macrocyclic uroporphyrinogen III.</text>
</comment>
<dbReference type="CDD" id="cd06578">
    <property type="entry name" value="HemD"/>
    <property type="match status" value="1"/>
</dbReference>
<evidence type="ECO:0000313" key="13">
    <source>
        <dbReference type="Proteomes" id="UP000409545"/>
    </source>
</evidence>
<dbReference type="GO" id="GO:0004852">
    <property type="term" value="F:uroporphyrinogen-III synthase activity"/>
    <property type="evidence" value="ECO:0007669"/>
    <property type="project" value="UniProtKB-UniRule"/>
</dbReference>
<proteinExistence type="inferred from homology"/>
<reference evidence="11 13" key="1">
    <citation type="submission" date="2018-05" db="EMBL/GenBank/DDBJ databases">
        <authorList>
            <consortium name="NARMS: The National Antimicrobial Resistance Monitoring System"/>
        </authorList>
    </citation>
    <scope>NUCLEOTIDE SEQUENCE [LARGE SCALE GENOMIC DNA]</scope>
    <source>
        <strain evidence="12 14">CVM N17C171</strain>
        <strain evidence="11 13">FSIS1711007</strain>
    </source>
</reference>
<evidence type="ECO:0000313" key="14">
    <source>
        <dbReference type="Proteomes" id="UP000411403"/>
    </source>
</evidence>
<evidence type="ECO:0000256" key="1">
    <source>
        <dbReference type="ARBA" id="ARBA00004772"/>
    </source>
</evidence>
<dbReference type="InterPro" id="IPR003754">
    <property type="entry name" value="4pyrrol_synth_uPrphyn_synth"/>
</dbReference>
<protein>
    <recommendedName>
        <fullName evidence="7 9">Uroporphyrinogen-III synthase</fullName>
        <ecNumber evidence="3 9">4.2.1.75</ecNumber>
    </recommendedName>
</protein>
<dbReference type="Gene3D" id="3.40.50.10090">
    <property type="match status" value="2"/>
</dbReference>
<keyword evidence="5 9" id="KW-0627">Porphyrin biosynthesis</keyword>
<evidence type="ECO:0000256" key="5">
    <source>
        <dbReference type="ARBA" id="ARBA00023244"/>
    </source>
</evidence>
<dbReference type="EC" id="4.2.1.75" evidence="3 9"/>
<dbReference type="InterPro" id="IPR036108">
    <property type="entry name" value="4pyrrol_syn_uPrphyn_synt_sf"/>
</dbReference>
<dbReference type="RefSeq" id="WP_002795166.1">
    <property type="nucleotide sequence ID" value="NZ_CP017025.1"/>
</dbReference>
<feature type="domain" description="Tetrapyrrole biosynthesis uroporphyrinogen III synthase" evidence="10">
    <location>
        <begin position="30"/>
        <end position="187"/>
    </location>
</feature>
<dbReference type="GO" id="GO:0006780">
    <property type="term" value="P:uroporphyrinogen III biosynthetic process"/>
    <property type="evidence" value="ECO:0007669"/>
    <property type="project" value="UniProtKB-UniRule"/>
</dbReference>
<gene>
    <name evidence="11" type="ORF">B9Q54_03090</name>
    <name evidence="12" type="ORF">DYU70_00810</name>
</gene>
<dbReference type="SUPFAM" id="SSF69618">
    <property type="entry name" value="HemD-like"/>
    <property type="match status" value="1"/>
</dbReference>
<dbReference type="Proteomes" id="UP000409545">
    <property type="component" value="Unassembled WGS sequence"/>
</dbReference>
<dbReference type="Pfam" id="PF02602">
    <property type="entry name" value="HEM4"/>
    <property type="match status" value="1"/>
</dbReference>
<evidence type="ECO:0000256" key="6">
    <source>
        <dbReference type="ARBA" id="ARBA00037589"/>
    </source>
</evidence>
<keyword evidence="4 9" id="KW-0456">Lyase</keyword>
<dbReference type="PANTHER" id="PTHR38042:SF1">
    <property type="entry name" value="UROPORPHYRINOGEN-III SYNTHASE, CHLOROPLASTIC"/>
    <property type="match status" value="1"/>
</dbReference>
<dbReference type="GO" id="GO:0006782">
    <property type="term" value="P:protoporphyrinogen IX biosynthetic process"/>
    <property type="evidence" value="ECO:0007669"/>
    <property type="project" value="UniProtKB-UniRule"/>
</dbReference>
<dbReference type="Proteomes" id="UP000411403">
    <property type="component" value="Unassembled WGS sequence"/>
</dbReference>
<comment type="catalytic activity">
    <reaction evidence="8 9">
        <text>hydroxymethylbilane = uroporphyrinogen III + H2O</text>
        <dbReference type="Rhea" id="RHEA:18965"/>
        <dbReference type="ChEBI" id="CHEBI:15377"/>
        <dbReference type="ChEBI" id="CHEBI:57308"/>
        <dbReference type="ChEBI" id="CHEBI:57845"/>
        <dbReference type="EC" id="4.2.1.75"/>
    </reaction>
</comment>
<dbReference type="EMBL" id="AACSIE010000001">
    <property type="protein sequence ID" value="EAL9203717.1"/>
    <property type="molecule type" value="Genomic_DNA"/>
</dbReference>
<accession>A0A3Z8GYW9</accession>
<comment type="pathway">
    <text evidence="1 9">Porphyrin-containing compound metabolism; protoporphyrin-IX biosynthesis; coproporphyrinogen-III from 5-aminolevulinate: step 3/4.</text>
</comment>
<evidence type="ECO:0000256" key="3">
    <source>
        <dbReference type="ARBA" id="ARBA00013109"/>
    </source>
</evidence>
<evidence type="ECO:0000256" key="7">
    <source>
        <dbReference type="ARBA" id="ARBA00040167"/>
    </source>
</evidence>
<evidence type="ECO:0000256" key="4">
    <source>
        <dbReference type="ARBA" id="ARBA00023239"/>
    </source>
</evidence>
<evidence type="ECO:0000256" key="2">
    <source>
        <dbReference type="ARBA" id="ARBA00008133"/>
    </source>
</evidence>